<dbReference type="InterPro" id="IPR046336">
    <property type="entry name" value="Lon_prtase_N_sf"/>
</dbReference>
<reference evidence="2 3" key="1">
    <citation type="submission" date="2019-02" db="EMBL/GenBank/DDBJ databases">
        <title>Deep-cultivation of Planctomycetes and their phenomic and genomic characterization uncovers novel biology.</title>
        <authorList>
            <person name="Wiegand S."/>
            <person name="Jogler M."/>
            <person name="Boedeker C."/>
            <person name="Pinto D."/>
            <person name="Vollmers J."/>
            <person name="Rivas-Marin E."/>
            <person name="Kohn T."/>
            <person name="Peeters S.H."/>
            <person name="Heuer A."/>
            <person name="Rast P."/>
            <person name="Oberbeckmann S."/>
            <person name="Bunk B."/>
            <person name="Jeske O."/>
            <person name="Meyerdierks A."/>
            <person name="Storesund J.E."/>
            <person name="Kallscheuer N."/>
            <person name="Luecker S."/>
            <person name="Lage O.M."/>
            <person name="Pohl T."/>
            <person name="Merkel B.J."/>
            <person name="Hornburger P."/>
            <person name="Mueller R.-W."/>
            <person name="Bruemmer F."/>
            <person name="Labrenz M."/>
            <person name="Spormann A.M."/>
            <person name="Op den Camp H."/>
            <person name="Overmann J."/>
            <person name="Amann R."/>
            <person name="Jetten M.S.M."/>
            <person name="Mascher T."/>
            <person name="Medema M.H."/>
            <person name="Devos D.P."/>
            <person name="Kaster A.-K."/>
            <person name="Ovreas L."/>
            <person name="Rohde M."/>
            <person name="Galperin M.Y."/>
            <person name="Jogler C."/>
        </authorList>
    </citation>
    <scope>NUCLEOTIDE SEQUENCE [LARGE SCALE GENOMIC DNA]</scope>
    <source>
        <strain evidence="2 3">Pla85_3_4</strain>
    </source>
</reference>
<dbReference type="Gene3D" id="1.20.58.1480">
    <property type="match status" value="1"/>
</dbReference>
<evidence type="ECO:0000313" key="2">
    <source>
        <dbReference type="EMBL" id="QDU98133.1"/>
    </source>
</evidence>
<dbReference type="GO" id="GO:0006508">
    <property type="term" value="P:proteolysis"/>
    <property type="evidence" value="ECO:0007669"/>
    <property type="project" value="UniProtKB-KW"/>
</dbReference>
<dbReference type="InterPro" id="IPR015947">
    <property type="entry name" value="PUA-like_sf"/>
</dbReference>
<dbReference type="Gene3D" id="2.30.130.40">
    <property type="entry name" value="LON domain-like"/>
    <property type="match status" value="1"/>
</dbReference>
<dbReference type="GO" id="GO:0004252">
    <property type="term" value="F:serine-type endopeptidase activity"/>
    <property type="evidence" value="ECO:0007669"/>
    <property type="project" value="UniProtKB-EC"/>
</dbReference>
<dbReference type="KEGG" id="lcre:Pla8534_59940"/>
<dbReference type="InterPro" id="IPR003111">
    <property type="entry name" value="Lon_prtase_N"/>
</dbReference>
<dbReference type="EC" id="3.4.21.53" evidence="2"/>
<feature type="domain" description="Lon N-terminal" evidence="1">
    <location>
        <begin position="18"/>
        <end position="214"/>
    </location>
</feature>
<dbReference type="AlphaFoldDB" id="A0A518E236"/>
<dbReference type="RefSeq" id="WP_145057135.1">
    <property type="nucleotide sequence ID" value="NZ_CP036433.1"/>
</dbReference>
<sequence>MSDDVNLLELPEDFDGVARLFPLPNLVMFPGVMQPLHIFESRYCEMLEDALMSDQLIGMGLLQPGWESDYESRPPVWETLCVGRIVSHSRDENGRFNILLLGLTRARMVRELPPQRAFREAEVQPVSDLYPQAATATRGLLQRELLEVFRRQASPLLAGEQIDQMLASEAPLGILTDIIAYTAGLTLDDKQLLLSEPNVDNRARKLIELVGSWDEPPRRPFPPDVSDN</sequence>
<dbReference type="OrthoDB" id="9806457at2"/>
<dbReference type="SMART" id="SM00464">
    <property type="entry name" value="LON"/>
    <property type="match status" value="1"/>
</dbReference>
<dbReference type="Proteomes" id="UP000317648">
    <property type="component" value="Chromosome"/>
</dbReference>
<protein>
    <submittedName>
        <fullName evidence="2">Lon protease 2</fullName>
        <ecNumber evidence="2">3.4.21.53</ecNumber>
    </submittedName>
</protein>
<organism evidence="2 3">
    <name type="scientific">Lignipirellula cremea</name>
    <dbReference type="NCBI Taxonomy" id="2528010"/>
    <lineage>
        <taxon>Bacteria</taxon>
        <taxon>Pseudomonadati</taxon>
        <taxon>Planctomycetota</taxon>
        <taxon>Planctomycetia</taxon>
        <taxon>Pirellulales</taxon>
        <taxon>Pirellulaceae</taxon>
        <taxon>Lignipirellula</taxon>
    </lineage>
</organism>
<gene>
    <name evidence="2" type="primary">lon2</name>
    <name evidence="2" type="ORF">Pla8534_59940</name>
</gene>
<dbReference type="PROSITE" id="PS51787">
    <property type="entry name" value="LON_N"/>
    <property type="match status" value="1"/>
</dbReference>
<accession>A0A518E236</accession>
<dbReference type="PANTHER" id="PTHR46732">
    <property type="entry name" value="ATP-DEPENDENT PROTEASE LA (LON) DOMAIN PROTEIN"/>
    <property type="match status" value="1"/>
</dbReference>
<name>A0A518E236_9BACT</name>
<dbReference type="Pfam" id="PF02190">
    <property type="entry name" value="LON_substr_bdg"/>
    <property type="match status" value="1"/>
</dbReference>
<dbReference type="SUPFAM" id="SSF88697">
    <property type="entry name" value="PUA domain-like"/>
    <property type="match status" value="1"/>
</dbReference>
<dbReference type="EMBL" id="CP036433">
    <property type="protein sequence ID" value="QDU98133.1"/>
    <property type="molecule type" value="Genomic_DNA"/>
</dbReference>
<evidence type="ECO:0000259" key="1">
    <source>
        <dbReference type="PROSITE" id="PS51787"/>
    </source>
</evidence>
<evidence type="ECO:0000313" key="3">
    <source>
        <dbReference type="Proteomes" id="UP000317648"/>
    </source>
</evidence>
<keyword evidence="2" id="KW-0645">Protease</keyword>
<keyword evidence="2" id="KW-0378">Hydrolase</keyword>
<keyword evidence="3" id="KW-1185">Reference proteome</keyword>
<proteinExistence type="predicted"/>
<dbReference type="PANTHER" id="PTHR46732:SF8">
    <property type="entry name" value="ATP-DEPENDENT PROTEASE LA (LON) DOMAIN PROTEIN"/>
    <property type="match status" value="1"/>
</dbReference>